<dbReference type="InterPro" id="IPR050155">
    <property type="entry name" value="HAD-like_hydrolase_sf"/>
</dbReference>
<dbReference type="AlphaFoldDB" id="A0A7S0FFC0"/>
<dbReference type="PANTHER" id="PTHR43434">
    <property type="entry name" value="PHOSPHOGLYCOLATE PHOSPHATASE"/>
    <property type="match status" value="1"/>
</dbReference>
<dbReference type="InterPro" id="IPR023214">
    <property type="entry name" value="HAD_sf"/>
</dbReference>
<dbReference type="InterPro" id="IPR036412">
    <property type="entry name" value="HAD-like_sf"/>
</dbReference>
<sequence length="290" mass="30420">MSQGPALPGLPLPPLLASTMTRSPQHIRAVSLDLDDTLIRSEALKKRILLEIAAEFESGLKVLSGVNTDARVSGVKCTRHTIFRDFAFGLHAAMDLSEAGLAKLHAGPPPEELGKQLAARYSELVEATLADADEVPGAQRLLEHLASQQFPTYINSATPQDALLALVQRRGWTPLVTRTLGSPAAGVDKVDNLRAIAAHADVAPAEILHVGDGDNDANAAARFGCAFVRLRDQPNAATAVVGEILAADMHAAGTIICRWAGLPPLPTAGTKRAASGGLPHGPPPKRPTSP</sequence>
<proteinExistence type="predicted"/>
<evidence type="ECO:0000256" key="1">
    <source>
        <dbReference type="SAM" id="MobiDB-lite"/>
    </source>
</evidence>
<dbReference type="GO" id="GO:0005829">
    <property type="term" value="C:cytosol"/>
    <property type="evidence" value="ECO:0007669"/>
    <property type="project" value="TreeGrafter"/>
</dbReference>
<dbReference type="SFLD" id="SFLDS00003">
    <property type="entry name" value="Haloacid_Dehalogenase"/>
    <property type="match status" value="1"/>
</dbReference>
<feature type="compositionally biased region" description="Pro residues" evidence="1">
    <location>
        <begin position="280"/>
        <end position="290"/>
    </location>
</feature>
<dbReference type="CDD" id="cd01427">
    <property type="entry name" value="HAD_like"/>
    <property type="match status" value="1"/>
</dbReference>
<dbReference type="Pfam" id="PF00702">
    <property type="entry name" value="Hydrolase"/>
    <property type="match status" value="1"/>
</dbReference>
<dbReference type="SUPFAM" id="SSF56784">
    <property type="entry name" value="HAD-like"/>
    <property type="match status" value="1"/>
</dbReference>
<dbReference type="EMBL" id="HBEG01020214">
    <property type="protein sequence ID" value="CAD8356872.1"/>
    <property type="molecule type" value="Transcribed_RNA"/>
</dbReference>
<gene>
    <name evidence="2" type="ORF">PBAH0796_LOCUS12239</name>
</gene>
<dbReference type="GO" id="GO:0006281">
    <property type="term" value="P:DNA repair"/>
    <property type="evidence" value="ECO:0007669"/>
    <property type="project" value="TreeGrafter"/>
</dbReference>
<dbReference type="PANTHER" id="PTHR43434:SF1">
    <property type="entry name" value="PHOSPHOGLYCOLATE PHOSPHATASE"/>
    <property type="match status" value="1"/>
</dbReference>
<name>A0A7S0FFC0_9DINO</name>
<evidence type="ECO:0000313" key="2">
    <source>
        <dbReference type="EMBL" id="CAD8356872.1"/>
    </source>
</evidence>
<reference evidence="2" key="1">
    <citation type="submission" date="2021-01" db="EMBL/GenBank/DDBJ databases">
        <authorList>
            <person name="Corre E."/>
            <person name="Pelletier E."/>
            <person name="Niang G."/>
            <person name="Scheremetjew M."/>
            <person name="Finn R."/>
            <person name="Kale V."/>
            <person name="Holt S."/>
            <person name="Cochrane G."/>
            <person name="Meng A."/>
            <person name="Brown T."/>
            <person name="Cohen L."/>
        </authorList>
    </citation>
    <scope>NUCLEOTIDE SEQUENCE</scope>
    <source>
        <strain evidence="2">Pbaha01</strain>
    </source>
</reference>
<organism evidence="2">
    <name type="scientific">Pyrodinium bahamense</name>
    <dbReference type="NCBI Taxonomy" id="73915"/>
    <lineage>
        <taxon>Eukaryota</taxon>
        <taxon>Sar</taxon>
        <taxon>Alveolata</taxon>
        <taxon>Dinophyceae</taxon>
        <taxon>Gonyaulacales</taxon>
        <taxon>Pyrocystaceae</taxon>
        <taxon>Pyrodinium</taxon>
    </lineage>
</organism>
<evidence type="ECO:0008006" key="3">
    <source>
        <dbReference type="Google" id="ProtNLM"/>
    </source>
</evidence>
<dbReference type="Gene3D" id="3.40.50.1000">
    <property type="entry name" value="HAD superfamily/HAD-like"/>
    <property type="match status" value="1"/>
</dbReference>
<dbReference type="SFLD" id="SFLDG01129">
    <property type="entry name" value="C1.5:_HAD__Beta-PGM__Phosphata"/>
    <property type="match status" value="1"/>
</dbReference>
<protein>
    <recommendedName>
        <fullName evidence="3">Phosphoglycolate phosphatase</fullName>
    </recommendedName>
</protein>
<feature type="region of interest" description="Disordered" evidence="1">
    <location>
        <begin position="268"/>
        <end position="290"/>
    </location>
</feature>
<accession>A0A7S0FFC0</accession>
<dbReference type="GO" id="GO:0008967">
    <property type="term" value="F:phosphoglycolate phosphatase activity"/>
    <property type="evidence" value="ECO:0007669"/>
    <property type="project" value="TreeGrafter"/>
</dbReference>